<accession>A0A098E9D9</accession>
<dbReference type="EMBL" id="CCXY01000108">
    <property type="protein sequence ID" value="CEG12114.1"/>
    <property type="molecule type" value="Genomic_DNA"/>
</dbReference>
<keyword evidence="1" id="KW-0472">Membrane</keyword>
<organism evidence="2">
    <name type="scientific">groundwater metagenome</name>
    <dbReference type="NCBI Taxonomy" id="717931"/>
    <lineage>
        <taxon>unclassified sequences</taxon>
        <taxon>metagenomes</taxon>
        <taxon>ecological metagenomes</taxon>
    </lineage>
</organism>
<feature type="transmembrane region" description="Helical" evidence="1">
    <location>
        <begin position="31"/>
        <end position="53"/>
    </location>
</feature>
<feature type="transmembrane region" description="Helical" evidence="1">
    <location>
        <begin position="74"/>
        <end position="102"/>
    </location>
</feature>
<protein>
    <submittedName>
        <fullName evidence="2">Uncharacterized protein</fullName>
    </submittedName>
</protein>
<dbReference type="AlphaFoldDB" id="A0A098E9D9"/>
<sequence length="105" mass="11268">MSLSYFATCLIMITTVTTTTAITTTTTTTAAVGANIISIGIFAIIGLIVLLIIRDILMCAKEDVKNSSLKTQKVLSSFLGSSTTFIIPLIYAFVSIILYKIIVIL</sequence>
<reference evidence="2" key="1">
    <citation type="submission" date="2014-09" db="EMBL/GenBank/DDBJ databases">
        <authorList>
            <person name="Probst J Alexander"/>
        </authorList>
    </citation>
    <scope>NUCLEOTIDE SEQUENCE</scope>
</reference>
<gene>
    <name evidence="2" type="ORF">MSIBF_A1960003</name>
</gene>
<name>A0A098E9D9_9ZZZZ</name>
<keyword evidence="1" id="KW-0812">Transmembrane</keyword>
<proteinExistence type="predicted"/>
<evidence type="ECO:0000313" key="2">
    <source>
        <dbReference type="EMBL" id="CEG12114.1"/>
    </source>
</evidence>
<keyword evidence="1" id="KW-1133">Transmembrane helix</keyword>
<evidence type="ECO:0000256" key="1">
    <source>
        <dbReference type="SAM" id="Phobius"/>
    </source>
</evidence>